<evidence type="ECO:0000313" key="2">
    <source>
        <dbReference type="EMBL" id="RUO66891.1"/>
    </source>
</evidence>
<dbReference type="Pfam" id="PF13466">
    <property type="entry name" value="STAS_2"/>
    <property type="match status" value="1"/>
</dbReference>
<evidence type="ECO:0000259" key="1">
    <source>
        <dbReference type="PROSITE" id="PS50801"/>
    </source>
</evidence>
<reference evidence="2 3" key="1">
    <citation type="journal article" date="2011" name="Front. Microbiol.">
        <title>Genomic signatures of strain selection and enhancement in Bacillus atrophaeus var. globigii, a historical biowarfare simulant.</title>
        <authorList>
            <person name="Gibbons H.S."/>
            <person name="Broomall S.M."/>
            <person name="McNew L.A."/>
            <person name="Daligault H."/>
            <person name="Chapman C."/>
            <person name="Bruce D."/>
            <person name="Karavis M."/>
            <person name="Krepps M."/>
            <person name="McGregor P.A."/>
            <person name="Hong C."/>
            <person name="Park K.H."/>
            <person name="Akmal A."/>
            <person name="Feldman A."/>
            <person name="Lin J.S."/>
            <person name="Chang W.E."/>
            <person name="Higgs B.W."/>
            <person name="Demirev P."/>
            <person name="Lindquist J."/>
            <person name="Liem A."/>
            <person name="Fochler E."/>
            <person name="Read T.D."/>
            <person name="Tapia R."/>
            <person name="Johnson S."/>
            <person name="Bishop-Lilly K.A."/>
            <person name="Detter C."/>
            <person name="Han C."/>
            <person name="Sozhamannan S."/>
            <person name="Rosenzweig C.N."/>
            <person name="Skowronski E.W."/>
        </authorList>
    </citation>
    <scope>NUCLEOTIDE SEQUENCE [LARGE SCALE GENOMIC DNA]</scope>
    <source>
        <strain evidence="2 3">TPS4-2</strain>
    </source>
</reference>
<dbReference type="PANTHER" id="PTHR35849">
    <property type="entry name" value="BLR2341 PROTEIN"/>
    <property type="match status" value="1"/>
</dbReference>
<accession>A0A432YUB1</accession>
<dbReference type="AlphaFoldDB" id="A0A432YUB1"/>
<dbReference type="InterPro" id="IPR036513">
    <property type="entry name" value="STAS_dom_sf"/>
</dbReference>
<dbReference type="PROSITE" id="PS50801">
    <property type="entry name" value="STAS"/>
    <property type="match status" value="1"/>
</dbReference>
<proteinExistence type="predicted"/>
<dbReference type="InterPro" id="IPR052746">
    <property type="entry name" value="MlaB_ABC_Transporter"/>
</dbReference>
<comment type="caution">
    <text evidence="2">The sequence shown here is derived from an EMBL/GenBank/DDBJ whole genome shotgun (WGS) entry which is preliminary data.</text>
</comment>
<dbReference type="CDD" id="cd07043">
    <property type="entry name" value="STAS_anti-anti-sigma_factors"/>
    <property type="match status" value="1"/>
</dbReference>
<sequence length="100" mass="10669">MSTTEASVSRTQDSIIAFKGSLTRNSVPALWKTRKQWLGDELVSVDVSQVEVIDTAGVAFLLEIMKATQGTKTPLKCIGASDQLKQIASVSGVESLLSLS</sequence>
<dbReference type="Proteomes" id="UP000288361">
    <property type="component" value="Unassembled WGS sequence"/>
</dbReference>
<dbReference type="InterPro" id="IPR002645">
    <property type="entry name" value="STAS_dom"/>
</dbReference>
<dbReference type="InterPro" id="IPR058548">
    <property type="entry name" value="MlaB-like_STAS"/>
</dbReference>
<dbReference type="EMBL" id="PIQA01000003">
    <property type="protein sequence ID" value="RUO66891.1"/>
    <property type="molecule type" value="Genomic_DNA"/>
</dbReference>
<name>A0A432YUB1_9GAMM</name>
<organism evidence="2 3">
    <name type="scientific">Idiomarina piscisalsi</name>
    <dbReference type="NCBI Taxonomy" id="1096243"/>
    <lineage>
        <taxon>Bacteria</taxon>
        <taxon>Pseudomonadati</taxon>
        <taxon>Pseudomonadota</taxon>
        <taxon>Gammaproteobacteria</taxon>
        <taxon>Alteromonadales</taxon>
        <taxon>Idiomarinaceae</taxon>
        <taxon>Idiomarina</taxon>
    </lineage>
</organism>
<evidence type="ECO:0000313" key="3">
    <source>
        <dbReference type="Proteomes" id="UP000288361"/>
    </source>
</evidence>
<gene>
    <name evidence="2" type="ORF">CWI73_06365</name>
</gene>
<protein>
    <submittedName>
        <fullName evidence="2">Sulfate transporter</fullName>
    </submittedName>
</protein>
<dbReference type="RefSeq" id="WP_126752010.1">
    <property type="nucleotide sequence ID" value="NZ_JBHUMT010000013.1"/>
</dbReference>
<dbReference type="Gene3D" id="3.30.750.24">
    <property type="entry name" value="STAS domain"/>
    <property type="match status" value="1"/>
</dbReference>
<dbReference type="PANTHER" id="PTHR35849:SF1">
    <property type="entry name" value="INTERMEMBRANE PHOSPHOLIPID TRANSPORT SYSTEM BINDING PROTEIN MLAB"/>
    <property type="match status" value="1"/>
</dbReference>
<feature type="domain" description="STAS" evidence="1">
    <location>
        <begin position="15"/>
        <end position="100"/>
    </location>
</feature>
<dbReference type="SUPFAM" id="SSF52091">
    <property type="entry name" value="SpoIIaa-like"/>
    <property type="match status" value="1"/>
</dbReference>